<dbReference type="InterPro" id="IPR036514">
    <property type="entry name" value="SGNH_hydro_sf"/>
</dbReference>
<evidence type="ECO:0000256" key="1">
    <source>
        <dbReference type="PIRSR" id="PIRSR637460-1"/>
    </source>
</evidence>
<dbReference type="STRING" id="1122192.SAMN02745673_02814"/>
<dbReference type="InterPro" id="IPR013830">
    <property type="entry name" value="SGNH_hydro"/>
</dbReference>
<dbReference type="Pfam" id="PF13472">
    <property type="entry name" value="Lipase_GDSL_2"/>
    <property type="match status" value="1"/>
</dbReference>
<evidence type="ECO:0000313" key="5">
    <source>
        <dbReference type="EMBL" id="SKA17316.1"/>
    </source>
</evidence>
<reference evidence="5 6" key="1">
    <citation type="submission" date="2017-02" db="EMBL/GenBank/DDBJ databases">
        <authorList>
            <person name="Peterson S.W."/>
        </authorList>
    </citation>
    <scope>NUCLEOTIDE SEQUENCE [LARGE SCALE GENOMIC DNA]</scope>
    <source>
        <strain evidence="5 6">DSM 45154</strain>
    </source>
</reference>
<dbReference type="PANTHER" id="PTHR37981:SF1">
    <property type="entry name" value="SGNH HYDROLASE-TYPE ESTERASE DOMAIN-CONTAINING PROTEIN"/>
    <property type="match status" value="1"/>
</dbReference>
<keyword evidence="6" id="KW-1185">Reference proteome</keyword>
<feature type="signal peptide" evidence="3">
    <location>
        <begin position="1"/>
        <end position="29"/>
    </location>
</feature>
<organism evidence="5 6">
    <name type="scientific">Marinactinospora thermotolerans DSM 45154</name>
    <dbReference type="NCBI Taxonomy" id="1122192"/>
    <lineage>
        <taxon>Bacteria</taxon>
        <taxon>Bacillati</taxon>
        <taxon>Actinomycetota</taxon>
        <taxon>Actinomycetes</taxon>
        <taxon>Streptosporangiales</taxon>
        <taxon>Nocardiopsidaceae</taxon>
        <taxon>Marinactinospora</taxon>
    </lineage>
</organism>
<dbReference type="GO" id="GO:0004806">
    <property type="term" value="F:triacylglycerol lipase activity"/>
    <property type="evidence" value="ECO:0007669"/>
    <property type="project" value="TreeGrafter"/>
</dbReference>
<name>A0A1T4RND9_9ACTN</name>
<protein>
    <submittedName>
        <fullName evidence="5">GDSL-like Lipase/Acylhydrolase family protein</fullName>
    </submittedName>
</protein>
<keyword evidence="5" id="KW-0378">Hydrolase</keyword>
<sequence>MRKPAVSTKRAVLASVSAALALVCALVLAIPTTRDGLFQAWCSLSDGAGCAGGPVSPGRDLDENDWRLPLPPLQAATWGNYFALGDSYSSGDGADDYLPGTAVADGCWRSANAYPEKIADTYDFAGDLAFLACSGQRGNAMLESLGTTDSQLDRVTAHASLVTIGIGGNDLGFTSVLKTCMLRVPLLDSGACIGQEEEIDRRMGAFEETFEELIGEVRDRAPDARVIVLGYPRLFPTEPTGMYYTLTSSDQVWLNETVERFNDQIRAAVDITDTEIAEAGQTGSVEFVDVYDALAGHEVGSEDPWVNGVLLRDLTEGLKIDRSTFHPNAAGQEAVGERVRERIEAGPGRTLYVSRATVENASPDVLASEVR</sequence>
<dbReference type="Proteomes" id="UP000190637">
    <property type="component" value="Unassembled WGS sequence"/>
</dbReference>
<evidence type="ECO:0000259" key="4">
    <source>
        <dbReference type="Pfam" id="PF13472"/>
    </source>
</evidence>
<keyword evidence="2" id="KW-1015">Disulfide bond</keyword>
<accession>A0A1T4RND9</accession>
<dbReference type="EMBL" id="FUWS01000007">
    <property type="protein sequence ID" value="SKA17316.1"/>
    <property type="molecule type" value="Genomic_DNA"/>
</dbReference>
<feature type="disulfide bond" evidence="2">
    <location>
        <begin position="180"/>
        <end position="192"/>
    </location>
</feature>
<feature type="active site" description="Nucleophile" evidence="1">
    <location>
        <position position="87"/>
    </location>
</feature>
<proteinExistence type="predicted"/>
<dbReference type="Gene3D" id="3.40.50.1110">
    <property type="entry name" value="SGNH hydrolase"/>
    <property type="match status" value="1"/>
</dbReference>
<dbReference type="GO" id="GO:0019433">
    <property type="term" value="P:triglyceride catabolic process"/>
    <property type="evidence" value="ECO:0007669"/>
    <property type="project" value="TreeGrafter"/>
</dbReference>
<dbReference type="PANTHER" id="PTHR37981">
    <property type="entry name" value="LIPASE 2"/>
    <property type="match status" value="1"/>
</dbReference>
<dbReference type="InterPro" id="IPR037460">
    <property type="entry name" value="SEST-like"/>
</dbReference>
<gene>
    <name evidence="5" type="ORF">SAMN02745673_02814</name>
</gene>
<feature type="active site" evidence="1">
    <location>
        <position position="326"/>
    </location>
</feature>
<feature type="domain" description="SGNH hydrolase-type esterase" evidence="4">
    <location>
        <begin position="83"/>
        <end position="334"/>
    </location>
</feature>
<evidence type="ECO:0000256" key="2">
    <source>
        <dbReference type="PIRSR" id="PIRSR637460-2"/>
    </source>
</evidence>
<dbReference type="RefSeq" id="WP_078762344.1">
    <property type="nucleotide sequence ID" value="NZ_FUWS01000007.1"/>
</dbReference>
<evidence type="ECO:0000313" key="6">
    <source>
        <dbReference type="Proteomes" id="UP000190637"/>
    </source>
</evidence>
<evidence type="ECO:0000256" key="3">
    <source>
        <dbReference type="SAM" id="SignalP"/>
    </source>
</evidence>
<feature type="disulfide bond" evidence="2">
    <location>
        <begin position="107"/>
        <end position="133"/>
    </location>
</feature>
<feature type="chain" id="PRO_5012639937" evidence="3">
    <location>
        <begin position="30"/>
        <end position="371"/>
    </location>
</feature>
<keyword evidence="3" id="KW-0732">Signal</keyword>
<dbReference type="AlphaFoldDB" id="A0A1T4RND9"/>
<dbReference type="CDD" id="cd01823">
    <property type="entry name" value="SEST_like"/>
    <property type="match status" value="1"/>
</dbReference>
<dbReference type="SUPFAM" id="SSF52266">
    <property type="entry name" value="SGNH hydrolase"/>
    <property type="match status" value="1"/>
</dbReference>